<evidence type="ECO:0000256" key="1">
    <source>
        <dbReference type="SAM" id="MobiDB-lite"/>
    </source>
</evidence>
<evidence type="ECO:0000313" key="3">
    <source>
        <dbReference type="EMBL" id="NOV43086.1"/>
    </source>
</evidence>
<protein>
    <submittedName>
        <fullName evidence="3">Putative secreted protein ovary overexpressed</fullName>
    </submittedName>
</protein>
<organism evidence="3">
    <name type="scientific">Rhipicephalus microplus</name>
    <name type="common">Cattle tick</name>
    <name type="synonym">Boophilus microplus</name>
    <dbReference type="NCBI Taxonomy" id="6941"/>
    <lineage>
        <taxon>Eukaryota</taxon>
        <taxon>Metazoa</taxon>
        <taxon>Ecdysozoa</taxon>
        <taxon>Arthropoda</taxon>
        <taxon>Chelicerata</taxon>
        <taxon>Arachnida</taxon>
        <taxon>Acari</taxon>
        <taxon>Parasitiformes</taxon>
        <taxon>Ixodida</taxon>
        <taxon>Ixodoidea</taxon>
        <taxon>Ixodidae</taxon>
        <taxon>Rhipicephalinae</taxon>
        <taxon>Rhipicephalus</taxon>
        <taxon>Boophilus</taxon>
    </lineage>
</organism>
<name>A0A6M2DAG2_RHIMP</name>
<feature type="region of interest" description="Disordered" evidence="1">
    <location>
        <begin position="65"/>
        <end position="87"/>
    </location>
</feature>
<keyword evidence="2" id="KW-0732">Signal</keyword>
<feature type="chain" id="PRO_5026778490" evidence="2">
    <location>
        <begin position="17"/>
        <end position="87"/>
    </location>
</feature>
<reference evidence="3" key="1">
    <citation type="submission" date="2019-09" db="EMBL/GenBank/DDBJ databases">
        <title>Organ-specific transcriptomic study of the physiology of the cattle tick, Rhipicephalus microplus.</title>
        <authorList>
            <person name="Tirloni L."/>
            <person name="Braz G."/>
            <person name="Gandara A.C.P."/>
            <person name="Sabadin G.A."/>
            <person name="da Silva R.M."/>
            <person name="Guizzo M.G."/>
            <person name="Machado J.A."/>
            <person name="Costa E.P."/>
            <person name="Gomes H.F."/>
            <person name="Moraes J."/>
            <person name="Mota M.B.S."/>
            <person name="Mesquita R.D."/>
            <person name="Alvarenga P.H."/>
            <person name="Alves F."/>
            <person name="Seixas A."/>
            <person name="da Fonseca R.N."/>
            <person name="Fogaca A."/>
            <person name="Logullo C."/>
            <person name="Tanaka A."/>
            <person name="Daffre S."/>
            <person name="Termignoni C."/>
            <person name="Vaz I.S.Jr."/>
            <person name="Oliveira P.L."/>
            <person name="Ribeiro J.M."/>
        </authorList>
    </citation>
    <scope>NUCLEOTIDE SEQUENCE</scope>
    <source>
        <strain evidence="3">Porto Alegre</strain>
    </source>
</reference>
<dbReference type="AlphaFoldDB" id="A0A6M2DAG2"/>
<dbReference type="EMBL" id="GHWJ01010349">
    <property type="protein sequence ID" value="NOV43086.1"/>
    <property type="molecule type" value="Transcribed_RNA"/>
</dbReference>
<feature type="signal peptide" evidence="2">
    <location>
        <begin position="1"/>
        <end position="16"/>
    </location>
</feature>
<sequence>MFCFFFFFFYFETTRLLDVVHLVLLIKEKENKCKNRQQCMEYIHKYRLQIPVLNTTPAMLTMGHGSNDSSVHSKGDQHWQCTPPKRC</sequence>
<accession>A0A6M2DAG2</accession>
<evidence type="ECO:0000256" key="2">
    <source>
        <dbReference type="SAM" id="SignalP"/>
    </source>
</evidence>
<proteinExistence type="predicted"/>